<evidence type="ECO:0000313" key="3">
    <source>
        <dbReference type="RefSeq" id="XP_019615391.1"/>
    </source>
</evidence>
<dbReference type="OrthoDB" id="10017439at2759"/>
<gene>
    <name evidence="3" type="primary">LOC109463115</name>
</gene>
<dbReference type="KEGG" id="bbel:109463115"/>
<evidence type="ECO:0000256" key="1">
    <source>
        <dbReference type="SAM" id="MobiDB-lite"/>
    </source>
</evidence>
<dbReference type="InterPro" id="IPR038794">
    <property type="entry name" value="LIAT1"/>
</dbReference>
<proteinExistence type="predicted"/>
<evidence type="ECO:0000313" key="2">
    <source>
        <dbReference type="Proteomes" id="UP000515135"/>
    </source>
</evidence>
<accession>A0A6P4YEL7</accession>
<feature type="compositionally biased region" description="Polar residues" evidence="1">
    <location>
        <begin position="1"/>
        <end position="23"/>
    </location>
</feature>
<feature type="compositionally biased region" description="Polar residues" evidence="1">
    <location>
        <begin position="227"/>
        <end position="236"/>
    </location>
</feature>
<feature type="compositionally biased region" description="Basic residues" evidence="1">
    <location>
        <begin position="28"/>
        <end position="39"/>
    </location>
</feature>
<feature type="compositionally biased region" description="Polar residues" evidence="1">
    <location>
        <begin position="110"/>
        <end position="136"/>
    </location>
</feature>
<dbReference type="GeneID" id="109463115"/>
<name>A0A6P4YEL7_BRABE</name>
<feature type="region of interest" description="Disordered" evidence="1">
    <location>
        <begin position="1"/>
        <end position="143"/>
    </location>
</feature>
<sequence>MDTRSSSGSMRGTKKQSSGSNSAEKLKKPSKRKRRKQKKQGSTPESSSEPDAKKWGQRPVFKYTGQPRTYVKKGTPPVFKYSGGPQRPKVAFKSSQSSPALTAAQAVDKGTSQLRSSSNSSVENRDPSQTASTVNEITKKVNESLRWEDPCEDTEDEEERLRIYKMNRRKRYLAAAQKMGLEYGNSVYKDGTDPMPKKSGSNFSFQEFDSSKSSPSPLMESLRKDASSTGLVNQAV</sequence>
<dbReference type="PANTHER" id="PTHR36474:SF1">
    <property type="entry name" value="PROTEIN LIAT1"/>
    <property type="match status" value="1"/>
</dbReference>
<protein>
    <submittedName>
        <fullName evidence="3">Uncharacterized protein LOC109463115 isoform X1</fullName>
    </submittedName>
</protein>
<dbReference type="RefSeq" id="XP_019615391.1">
    <property type="nucleotide sequence ID" value="XM_019759832.1"/>
</dbReference>
<feature type="compositionally biased region" description="Polar residues" evidence="1">
    <location>
        <begin position="40"/>
        <end position="49"/>
    </location>
</feature>
<feature type="compositionally biased region" description="Low complexity" evidence="1">
    <location>
        <begin position="204"/>
        <end position="220"/>
    </location>
</feature>
<organism evidence="2 3">
    <name type="scientific">Branchiostoma belcheri</name>
    <name type="common">Amphioxus</name>
    <dbReference type="NCBI Taxonomy" id="7741"/>
    <lineage>
        <taxon>Eukaryota</taxon>
        <taxon>Metazoa</taxon>
        <taxon>Chordata</taxon>
        <taxon>Cephalochordata</taxon>
        <taxon>Leptocardii</taxon>
        <taxon>Amphioxiformes</taxon>
        <taxon>Branchiostomatidae</taxon>
        <taxon>Branchiostoma</taxon>
    </lineage>
</organism>
<reference evidence="3" key="1">
    <citation type="submission" date="2025-08" db="UniProtKB">
        <authorList>
            <consortium name="RefSeq"/>
        </authorList>
    </citation>
    <scope>IDENTIFICATION</scope>
    <source>
        <tissue evidence="3">Gonad</tissue>
    </source>
</reference>
<dbReference type="AlphaFoldDB" id="A0A6P4YEL7"/>
<feature type="region of interest" description="Disordered" evidence="1">
    <location>
        <begin position="189"/>
        <end position="236"/>
    </location>
</feature>
<dbReference type="Proteomes" id="UP000515135">
    <property type="component" value="Unplaced"/>
</dbReference>
<dbReference type="PANTHER" id="PTHR36474">
    <property type="entry name" value="PROTEIN LIAT1"/>
    <property type="match status" value="1"/>
</dbReference>
<keyword evidence="2" id="KW-1185">Reference proteome</keyword>